<evidence type="ECO:0000256" key="1">
    <source>
        <dbReference type="ARBA" id="ARBA00001927"/>
    </source>
</evidence>
<keyword evidence="3 8" id="KW-0479">Metal-binding</keyword>
<dbReference type="AlphaFoldDB" id="A0A0F2TIH3"/>
<protein>
    <recommendedName>
        <fullName evidence="8">Ferredoxin</fullName>
    </recommendedName>
</protein>
<dbReference type="PRINTS" id="PR00352">
    <property type="entry name" value="3FE4SFRDOXIN"/>
</dbReference>
<evidence type="ECO:0000256" key="4">
    <source>
        <dbReference type="ARBA" id="ARBA00022982"/>
    </source>
</evidence>
<evidence type="ECO:0000256" key="5">
    <source>
        <dbReference type="ARBA" id="ARBA00023004"/>
    </source>
</evidence>
<proteinExistence type="predicted"/>
<evidence type="ECO:0000313" key="10">
    <source>
        <dbReference type="Proteomes" id="UP000033699"/>
    </source>
</evidence>
<reference evidence="9 10" key="1">
    <citation type="submission" date="2015-02" db="EMBL/GenBank/DDBJ databases">
        <authorList>
            <person name="Ju K.-S."/>
            <person name="Doroghazi J.R."/>
            <person name="Metcalf W."/>
        </authorList>
    </citation>
    <scope>NUCLEOTIDE SEQUENCE [LARGE SCALE GENOMIC DNA]</scope>
    <source>
        <strain evidence="9 10">ATCC 31215</strain>
    </source>
</reference>
<dbReference type="GO" id="GO:0051538">
    <property type="term" value="F:3 iron, 4 sulfur cluster binding"/>
    <property type="evidence" value="ECO:0007669"/>
    <property type="project" value="UniProtKB-KW"/>
</dbReference>
<dbReference type="PATRIC" id="fig|359131.3.peg.1131"/>
<dbReference type="GO" id="GO:0005506">
    <property type="term" value="F:iron ion binding"/>
    <property type="evidence" value="ECO:0007669"/>
    <property type="project" value="UniProtKB-UniRule"/>
</dbReference>
<keyword evidence="5 8" id="KW-0408">Iron</keyword>
<comment type="function">
    <text evidence="8">Ferredoxins are iron-sulfur proteins that transfer electrons in a wide variety of metabolic reactions.</text>
</comment>
<dbReference type="Proteomes" id="UP000033699">
    <property type="component" value="Unassembled WGS sequence"/>
</dbReference>
<sequence>MQVKVDRELCCSSGMCVTNSPEIFDQDDRDGLVMLRQSTFRPEQFAELRLAADLCPGGAISVVEDAVEDDAARR</sequence>
<dbReference type="PANTHER" id="PTHR36923">
    <property type="entry name" value="FERREDOXIN"/>
    <property type="match status" value="1"/>
</dbReference>
<name>A0A0F2TIH3_STRR3</name>
<dbReference type="PANTHER" id="PTHR36923:SF3">
    <property type="entry name" value="FERREDOXIN"/>
    <property type="match status" value="1"/>
</dbReference>
<dbReference type="EMBL" id="JZKH01000013">
    <property type="protein sequence ID" value="KJS62331.1"/>
    <property type="molecule type" value="Genomic_DNA"/>
</dbReference>
<accession>A0A0F2TIH3</accession>
<evidence type="ECO:0000256" key="2">
    <source>
        <dbReference type="ARBA" id="ARBA00022448"/>
    </source>
</evidence>
<dbReference type="InterPro" id="IPR051269">
    <property type="entry name" value="Fe-S_cluster_ET"/>
</dbReference>
<keyword evidence="6 8" id="KW-0411">Iron-sulfur</keyword>
<keyword evidence="7" id="KW-0003">3Fe-4S</keyword>
<evidence type="ECO:0000256" key="8">
    <source>
        <dbReference type="RuleBase" id="RU368020"/>
    </source>
</evidence>
<dbReference type="RefSeq" id="WP_063773472.1">
    <property type="nucleotide sequence ID" value="NZ_JZKH01000013.1"/>
</dbReference>
<evidence type="ECO:0000256" key="3">
    <source>
        <dbReference type="ARBA" id="ARBA00022723"/>
    </source>
</evidence>
<dbReference type="OrthoDB" id="9803319at2"/>
<dbReference type="GO" id="GO:0009055">
    <property type="term" value="F:electron transfer activity"/>
    <property type="evidence" value="ECO:0007669"/>
    <property type="project" value="UniProtKB-UniRule"/>
</dbReference>
<comment type="caution">
    <text evidence="9">The sequence shown here is derived from an EMBL/GenBank/DDBJ whole genome shotgun (WGS) entry which is preliminary data.</text>
</comment>
<comment type="cofactor">
    <cofactor evidence="1">
        <name>[3Fe-4S] cluster</name>
        <dbReference type="ChEBI" id="CHEBI:21137"/>
    </cofactor>
</comment>
<dbReference type="SUPFAM" id="SSF54862">
    <property type="entry name" value="4Fe-4S ferredoxins"/>
    <property type="match status" value="1"/>
</dbReference>
<gene>
    <name evidence="9" type="ORF">VM95_09000</name>
</gene>
<evidence type="ECO:0000256" key="6">
    <source>
        <dbReference type="ARBA" id="ARBA00023014"/>
    </source>
</evidence>
<dbReference type="Gene3D" id="3.30.70.20">
    <property type="match status" value="1"/>
</dbReference>
<evidence type="ECO:0000313" key="9">
    <source>
        <dbReference type="EMBL" id="KJS62331.1"/>
    </source>
</evidence>
<keyword evidence="4 8" id="KW-0249">Electron transport</keyword>
<dbReference type="Pfam" id="PF13459">
    <property type="entry name" value="Fer4_15"/>
    <property type="match status" value="1"/>
</dbReference>
<organism evidence="9 10">
    <name type="scientific">Streptomyces rubellomurinus (strain ATCC 31215)</name>
    <dbReference type="NCBI Taxonomy" id="359131"/>
    <lineage>
        <taxon>Bacteria</taxon>
        <taxon>Bacillati</taxon>
        <taxon>Actinomycetota</taxon>
        <taxon>Actinomycetes</taxon>
        <taxon>Kitasatosporales</taxon>
        <taxon>Streptomycetaceae</taxon>
        <taxon>Streptomyces</taxon>
    </lineage>
</organism>
<evidence type="ECO:0000256" key="7">
    <source>
        <dbReference type="ARBA" id="ARBA00023291"/>
    </source>
</evidence>
<keyword evidence="2 8" id="KW-0813">Transport</keyword>
<dbReference type="InterPro" id="IPR001080">
    <property type="entry name" value="3Fe4S_ferredoxin"/>
</dbReference>
<keyword evidence="10" id="KW-1185">Reference proteome</keyword>